<dbReference type="RefSeq" id="WP_168631501.1">
    <property type="nucleotide sequence ID" value="NZ_BONL01000019.1"/>
</dbReference>
<keyword evidence="2" id="KW-1185">Reference proteome</keyword>
<dbReference type="EMBL" id="JAAXOX010000014">
    <property type="protein sequence ID" value="NKY24383.1"/>
    <property type="molecule type" value="Genomic_DNA"/>
</dbReference>
<comment type="caution">
    <text evidence="1">The sequence shown here is derived from an EMBL/GenBank/DDBJ whole genome shotgun (WGS) entry which is preliminary data.</text>
</comment>
<reference evidence="1 2" key="1">
    <citation type="submission" date="2020-04" db="EMBL/GenBank/DDBJ databases">
        <title>MicrobeNet Type strains.</title>
        <authorList>
            <person name="Nicholson A.C."/>
        </authorList>
    </citation>
    <scope>NUCLEOTIDE SEQUENCE [LARGE SCALE GENOMIC DNA]</scope>
    <source>
        <strain evidence="1 2">ATCC BAA-788</strain>
    </source>
</reference>
<gene>
    <name evidence="1" type="ORF">HGA03_17110</name>
</gene>
<dbReference type="AlphaFoldDB" id="A0A7X6R0M2"/>
<evidence type="ECO:0000313" key="1">
    <source>
        <dbReference type="EMBL" id="NKY24383.1"/>
    </source>
</evidence>
<proteinExistence type="predicted"/>
<name>A0A7X6R0M2_9CELL</name>
<dbReference type="Proteomes" id="UP000581206">
    <property type="component" value="Unassembled WGS sequence"/>
</dbReference>
<sequence>MSDSCCQSSTAETTAPAHECCGGTRCSGATADEHTTTDSTTTPVA</sequence>
<protein>
    <submittedName>
        <fullName evidence="1">Uncharacterized protein</fullName>
    </submittedName>
</protein>
<evidence type="ECO:0000313" key="2">
    <source>
        <dbReference type="Proteomes" id="UP000581206"/>
    </source>
</evidence>
<organism evidence="1 2">
    <name type="scientific">Cellulomonas denverensis</name>
    <dbReference type="NCBI Taxonomy" id="264297"/>
    <lineage>
        <taxon>Bacteria</taxon>
        <taxon>Bacillati</taxon>
        <taxon>Actinomycetota</taxon>
        <taxon>Actinomycetes</taxon>
        <taxon>Micrococcales</taxon>
        <taxon>Cellulomonadaceae</taxon>
        <taxon>Cellulomonas</taxon>
    </lineage>
</organism>
<accession>A0A7X6R0M2</accession>